<dbReference type="InterPro" id="IPR052905">
    <property type="entry name" value="LD-transpeptidase_YkuD-like"/>
</dbReference>
<reference evidence="10 11" key="1">
    <citation type="submission" date="2017-03" db="EMBL/GenBank/DDBJ databases">
        <authorList>
            <person name="Afonso C.L."/>
            <person name="Miller P.J."/>
            <person name="Scott M.A."/>
            <person name="Spackman E."/>
            <person name="Goraichik I."/>
            <person name="Dimitrov K.M."/>
            <person name="Suarez D.L."/>
            <person name="Swayne D.E."/>
        </authorList>
    </citation>
    <scope>NUCLEOTIDE SEQUENCE [LARGE SCALE GENOMIC DNA]</scope>
    <source>
        <strain evidence="10 11">CECT 7680</strain>
    </source>
</reference>
<sequence>MIRSGRAALLARRLIATIALSVLALPRAASADVAQDIGELTAALQDGRTVQVRGLPIVSGAFLARFYGARGNAPAWLGEEDARALLNALGGGLAQGFRPADFHLPALLSLYEAARAGSDADKAAFEIAASDAAARLIHHMVFGKVDAETLDSGWNFNRPVIEADPAEVLNAALAGPGFGALMERLAIRNPQYTQLVEALARYRDLEAAGGWPSVPAETVLKPGEIDPRVPLLRRRLAIEGDYFGPQDESLTYDAGLQAAVMEFQRRNGLDADGVLGPKTFTALNRTASERVDQIRLSLERMRWLARTAAPDAVLVNIAGARTYLIRDGKTVWTTRSITGSAYRKTPVFQDRISYMEFNPTWTVPASIFRKDKLEKIRADVGYLARNNYIVRNSEGATIDPYSVDWSGTPAVTLVQQPGDDNALGRVKFMFPNKYAVYLHDTNDKSLFDRAERNLSSGCVRLEEPFEFAMLLMEGAPDWSAEKMQAILASGRTTRVDLPEPMPVMLTYWTAWMENGKMQFREDIYGRDAAVLAALNAGYGS</sequence>
<keyword evidence="8" id="KW-0732">Signal</keyword>
<dbReference type="EMBL" id="FWFQ01000002">
    <property type="protein sequence ID" value="SLN16606.1"/>
    <property type="molecule type" value="Genomic_DNA"/>
</dbReference>
<evidence type="ECO:0000313" key="10">
    <source>
        <dbReference type="EMBL" id="SLN16606.1"/>
    </source>
</evidence>
<dbReference type="GO" id="GO:0071555">
    <property type="term" value="P:cell wall organization"/>
    <property type="evidence" value="ECO:0007669"/>
    <property type="project" value="UniProtKB-UniRule"/>
</dbReference>
<name>A0A1Y5RFW8_9RHOB</name>
<dbReference type="Gene3D" id="2.40.440.10">
    <property type="entry name" value="L,D-transpeptidase catalytic domain-like"/>
    <property type="match status" value="1"/>
</dbReference>
<feature type="active site" description="Proton donor/acceptor" evidence="7">
    <location>
        <position position="439"/>
    </location>
</feature>
<gene>
    <name evidence="10" type="ORF">PSA7680_00470</name>
</gene>
<protein>
    <submittedName>
        <fullName evidence="10">Murein L,D-transpeptidase</fullName>
    </submittedName>
</protein>
<dbReference type="PANTHER" id="PTHR41533:SF2">
    <property type="entry name" value="BLR7131 PROTEIN"/>
    <property type="match status" value="1"/>
</dbReference>
<keyword evidence="6 7" id="KW-0961">Cell wall biogenesis/degradation</keyword>
<evidence type="ECO:0000256" key="2">
    <source>
        <dbReference type="ARBA" id="ARBA00005992"/>
    </source>
</evidence>
<evidence type="ECO:0000256" key="5">
    <source>
        <dbReference type="ARBA" id="ARBA00022984"/>
    </source>
</evidence>
<dbReference type="InterPro" id="IPR045380">
    <property type="entry name" value="LD_TPept_scaffold_dom"/>
</dbReference>
<evidence type="ECO:0000256" key="7">
    <source>
        <dbReference type="PROSITE-ProRule" id="PRU01373"/>
    </source>
</evidence>
<evidence type="ECO:0000256" key="6">
    <source>
        <dbReference type="ARBA" id="ARBA00023316"/>
    </source>
</evidence>
<evidence type="ECO:0000259" key="9">
    <source>
        <dbReference type="PROSITE" id="PS52029"/>
    </source>
</evidence>
<dbReference type="Gene3D" id="1.10.101.10">
    <property type="entry name" value="PGBD-like superfamily/PGBD"/>
    <property type="match status" value="1"/>
</dbReference>
<organism evidence="10 11">
    <name type="scientific">Pseudoruegeria aquimaris</name>
    <dbReference type="NCBI Taxonomy" id="393663"/>
    <lineage>
        <taxon>Bacteria</taxon>
        <taxon>Pseudomonadati</taxon>
        <taxon>Pseudomonadota</taxon>
        <taxon>Alphaproteobacteria</taxon>
        <taxon>Rhodobacterales</taxon>
        <taxon>Roseobacteraceae</taxon>
        <taxon>Pseudoruegeria</taxon>
    </lineage>
</organism>
<evidence type="ECO:0000256" key="3">
    <source>
        <dbReference type="ARBA" id="ARBA00022679"/>
    </source>
</evidence>
<comment type="similarity">
    <text evidence="2">Belongs to the YkuD family.</text>
</comment>
<proteinExistence type="inferred from homology"/>
<dbReference type="PANTHER" id="PTHR41533">
    <property type="entry name" value="L,D-TRANSPEPTIDASE HI_1667-RELATED"/>
    <property type="match status" value="1"/>
</dbReference>
<dbReference type="InterPro" id="IPR002477">
    <property type="entry name" value="Peptidoglycan-bd-like"/>
</dbReference>
<dbReference type="Pfam" id="PF03734">
    <property type="entry name" value="YkuD"/>
    <property type="match status" value="1"/>
</dbReference>
<evidence type="ECO:0000256" key="8">
    <source>
        <dbReference type="SAM" id="SignalP"/>
    </source>
</evidence>
<comment type="pathway">
    <text evidence="1 7">Cell wall biogenesis; peptidoglycan biosynthesis.</text>
</comment>
<dbReference type="AlphaFoldDB" id="A0A1Y5RFW8"/>
<feature type="active site" description="Nucleophile" evidence="7">
    <location>
        <position position="458"/>
    </location>
</feature>
<dbReference type="GO" id="GO:0008360">
    <property type="term" value="P:regulation of cell shape"/>
    <property type="evidence" value="ECO:0007669"/>
    <property type="project" value="UniProtKB-UniRule"/>
</dbReference>
<keyword evidence="5 7" id="KW-0573">Peptidoglycan synthesis</keyword>
<dbReference type="CDD" id="cd16913">
    <property type="entry name" value="YkuD_like"/>
    <property type="match status" value="1"/>
</dbReference>
<dbReference type="InterPro" id="IPR005490">
    <property type="entry name" value="LD_TPept_cat_dom"/>
</dbReference>
<evidence type="ECO:0000256" key="1">
    <source>
        <dbReference type="ARBA" id="ARBA00004752"/>
    </source>
</evidence>
<dbReference type="Pfam" id="PF01471">
    <property type="entry name" value="PG_binding_1"/>
    <property type="match status" value="1"/>
</dbReference>
<dbReference type="PROSITE" id="PS52029">
    <property type="entry name" value="LD_TPASE"/>
    <property type="match status" value="1"/>
</dbReference>
<dbReference type="SUPFAM" id="SSF141523">
    <property type="entry name" value="L,D-transpeptidase catalytic domain-like"/>
    <property type="match status" value="1"/>
</dbReference>
<feature type="domain" description="L,D-TPase catalytic" evidence="9">
    <location>
        <begin position="311"/>
        <end position="486"/>
    </location>
</feature>
<dbReference type="SUPFAM" id="SSF47090">
    <property type="entry name" value="PGBD-like"/>
    <property type="match status" value="1"/>
</dbReference>
<evidence type="ECO:0000256" key="4">
    <source>
        <dbReference type="ARBA" id="ARBA00022960"/>
    </source>
</evidence>
<dbReference type="GO" id="GO:0009252">
    <property type="term" value="P:peptidoglycan biosynthetic process"/>
    <property type="evidence" value="ECO:0007669"/>
    <property type="project" value="UniProtKB-UniPathway"/>
</dbReference>
<keyword evidence="3" id="KW-0808">Transferase</keyword>
<dbReference type="InterPro" id="IPR036366">
    <property type="entry name" value="PGBDSf"/>
</dbReference>
<accession>A0A1Y5RFW8</accession>
<dbReference type="Pfam" id="PF20142">
    <property type="entry name" value="Scaffold"/>
    <property type="match status" value="1"/>
</dbReference>
<dbReference type="RefSeq" id="WP_085867042.1">
    <property type="nucleotide sequence ID" value="NZ_FWFQ01000002.1"/>
</dbReference>
<dbReference type="InterPro" id="IPR036365">
    <property type="entry name" value="PGBD-like_sf"/>
</dbReference>
<dbReference type="GO" id="GO:0016740">
    <property type="term" value="F:transferase activity"/>
    <property type="evidence" value="ECO:0007669"/>
    <property type="project" value="UniProtKB-KW"/>
</dbReference>
<dbReference type="Proteomes" id="UP000193409">
    <property type="component" value="Unassembled WGS sequence"/>
</dbReference>
<feature type="signal peptide" evidence="8">
    <location>
        <begin position="1"/>
        <end position="31"/>
    </location>
</feature>
<dbReference type="GO" id="GO:0004180">
    <property type="term" value="F:carboxypeptidase activity"/>
    <property type="evidence" value="ECO:0007669"/>
    <property type="project" value="UniProtKB-ARBA"/>
</dbReference>
<feature type="chain" id="PRO_5012079736" evidence="8">
    <location>
        <begin position="32"/>
        <end position="540"/>
    </location>
</feature>
<dbReference type="InterPro" id="IPR038063">
    <property type="entry name" value="Transpep_catalytic_dom"/>
</dbReference>
<keyword evidence="4 7" id="KW-0133">Cell shape</keyword>
<keyword evidence="11" id="KW-1185">Reference proteome</keyword>
<evidence type="ECO:0000313" key="11">
    <source>
        <dbReference type="Proteomes" id="UP000193409"/>
    </source>
</evidence>
<dbReference type="OrthoDB" id="9778545at2"/>
<dbReference type="UniPathway" id="UPA00219"/>